<proteinExistence type="predicted"/>
<reference evidence="1" key="3">
    <citation type="submission" date="2020-12" db="UniProtKB">
        <authorList>
            <consortium name="EnsemblPlants"/>
        </authorList>
    </citation>
    <scope>IDENTIFICATION</scope>
</reference>
<sequence>MCVVFCFSLVFLFACFVFTFLQWIFLLTAVIFPCASRLRRWGAMVWWDRGERCRWTGFCKELKVLIAFSV</sequence>
<dbReference type="EMBL" id="ABEU02000021">
    <property type="status" value="NOT_ANNOTATED_CDS"/>
    <property type="molecule type" value="Genomic_DNA"/>
</dbReference>
<dbReference type="Gramene" id="Pp3c21_180V3.3">
    <property type="protein sequence ID" value="PAC:32914581.CDS.1"/>
    <property type="gene ID" value="Pp3c21_180"/>
</dbReference>
<evidence type="ECO:0000313" key="2">
    <source>
        <dbReference type="Proteomes" id="UP000006727"/>
    </source>
</evidence>
<evidence type="ECO:0000313" key="1">
    <source>
        <dbReference type="EnsemblPlants" id="PAC:32914581.CDS.1"/>
    </source>
</evidence>
<reference evidence="1 2" key="1">
    <citation type="journal article" date="2008" name="Science">
        <title>The Physcomitrella genome reveals evolutionary insights into the conquest of land by plants.</title>
        <authorList>
            <person name="Rensing S."/>
            <person name="Lang D."/>
            <person name="Zimmer A."/>
            <person name="Terry A."/>
            <person name="Salamov A."/>
            <person name="Shapiro H."/>
            <person name="Nishiyama T."/>
            <person name="Perroud P.-F."/>
            <person name="Lindquist E."/>
            <person name="Kamisugi Y."/>
            <person name="Tanahashi T."/>
            <person name="Sakakibara K."/>
            <person name="Fujita T."/>
            <person name="Oishi K."/>
            <person name="Shin-I T."/>
            <person name="Kuroki Y."/>
            <person name="Toyoda A."/>
            <person name="Suzuki Y."/>
            <person name="Hashimoto A."/>
            <person name="Yamaguchi K."/>
            <person name="Sugano A."/>
            <person name="Kohara Y."/>
            <person name="Fujiyama A."/>
            <person name="Anterola A."/>
            <person name="Aoki S."/>
            <person name="Ashton N."/>
            <person name="Barbazuk W.B."/>
            <person name="Barker E."/>
            <person name="Bennetzen J."/>
            <person name="Bezanilla M."/>
            <person name="Blankenship R."/>
            <person name="Cho S.H."/>
            <person name="Dutcher S."/>
            <person name="Estelle M."/>
            <person name="Fawcett J.A."/>
            <person name="Gundlach H."/>
            <person name="Hanada K."/>
            <person name="Heyl A."/>
            <person name="Hicks K.A."/>
            <person name="Hugh J."/>
            <person name="Lohr M."/>
            <person name="Mayer K."/>
            <person name="Melkozernov A."/>
            <person name="Murata T."/>
            <person name="Nelson D."/>
            <person name="Pils B."/>
            <person name="Prigge M."/>
            <person name="Reiss B."/>
            <person name="Renner T."/>
            <person name="Rombauts S."/>
            <person name="Rushton P."/>
            <person name="Sanderfoot A."/>
            <person name="Schween G."/>
            <person name="Shiu S.-H."/>
            <person name="Stueber K."/>
            <person name="Theodoulou F.L."/>
            <person name="Tu H."/>
            <person name="Van de Peer Y."/>
            <person name="Verrier P.J."/>
            <person name="Waters E."/>
            <person name="Wood A."/>
            <person name="Yang L."/>
            <person name="Cove D."/>
            <person name="Cuming A."/>
            <person name="Hasebe M."/>
            <person name="Lucas S."/>
            <person name="Mishler D.B."/>
            <person name="Reski R."/>
            <person name="Grigoriev I."/>
            <person name="Quatrano R.S."/>
            <person name="Boore J.L."/>
        </authorList>
    </citation>
    <scope>NUCLEOTIDE SEQUENCE [LARGE SCALE GENOMIC DNA]</scope>
    <source>
        <strain evidence="1 2">cv. Gransden 2004</strain>
    </source>
</reference>
<name>A0A7I3Z324_PHYPA</name>
<protein>
    <submittedName>
        <fullName evidence="1">Uncharacterized protein</fullName>
    </submittedName>
</protein>
<accession>A0A7I3Z324</accession>
<dbReference type="EnsemblPlants" id="Pp3c21_180V3.3">
    <property type="protein sequence ID" value="PAC:32914581.CDS.1"/>
    <property type="gene ID" value="Pp3c21_180"/>
</dbReference>
<organism evidence="1 2">
    <name type="scientific">Physcomitrium patens</name>
    <name type="common">Spreading-leaved earth moss</name>
    <name type="synonym">Physcomitrella patens</name>
    <dbReference type="NCBI Taxonomy" id="3218"/>
    <lineage>
        <taxon>Eukaryota</taxon>
        <taxon>Viridiplantae</taxon>
        <taxon>Streptophyta</taxon>
        <taxon>Embryophyta</taxon>
        <taxon>Bryophyta</taxon>
        <taxon>Bryophytina</taxon>
        <taxon>Bryopsida</taxon>
        <taxon>Funariidae</taxon>
        <taxon>Funariales</taxon>
        <taxon>Funariaceae</taxon>
        <taxon>Physcomitrium</taxon>
    </lineage>
</organism>
<keyword evidence="2" id="KW-1185">Reference proteome</keyword>
<dbReference type="AlphaFoldDB" id="A0A7I3Z324"/>
<reference evidence="1 2" key="2">
    <citation type="journal article" date="2018" name="Plant J.">
        <title>The Physcomitrella patens chromosome-scale assembly reveals moss genome structure and evolution.</title>
        <authorList>
            <person name="Lang D."/>
            <person name="Ullrich K.K."/>
            <person name="Murat F."/>
            <person name="Fuchs J."/>
            <person name="Jenkins J."/>
            <person name="Haas F.B."/>
            <person name="Piednoel M."/>
            <person name="Gundlach H."/>
            <person name="Van Bel M."/>
            <person name="Meyberg R."/>
            <person name="Vives C."/>
            <person name="Morata J."/>
            <person name="Symeonidi A."/>
            <person name="Hiss M."/>
            <person name="Muchero W."/>
            <person name="Kamisugi Y."/>
            <person name="Saleh O."/>
            <person name="Blanc G."/>
            <person name="Decker E.L."/>
            <person name="van Gessel N."/>
            <person name="Grimwood J."/>
            <person name="Hayes R.D."/>
            <person name="Graham S.W."/>
            <person name="Gunter L.E."/>
            <person name="McDaniel S.F."/>
            <person name="Hoernstein S.N.W."/>
            <person name="Larsson A."/>
            <person name="Li F.W."/>
            <person name="Perroud P.F."/>
            <person name="Phillips J."/>
            <person name="Ranjan P."/>
            <person name="Rokshar D.S."/>
            <person name="Rothfels C.J."/>
            <person name="Schneider L."/>
            <person name="Shu S."/>
            <person name="Stevenson D.W."/>
            <person name="Thummler F."/>
            <person name="Tillich M."/>
            <person name="Villarreal Aguilar J.C."/>
            <person name="Widiez T."/>
            <person name="Wong G.K."/>
            <person name="Wymore A."/>
            <person name="Zhang Y."/>
            <person name="Zimmer A.D."/>
            <person name="Quatrano R.S."/>
            <person name="Mayer K.F.X."/>
            <person name="Goodstein D."/>
            <person name="Casacuberta J.M."/>
            <person name="Vandepoele K."/>
            <person name="Reski R."/>
            <person name="Cuming A.C."/>
            <person name="Tuskan G.A."/>
            <person name="Maumus F."/>
            <person name="Salse J."/>
            <person name="Schmutz J."/>
            <person name="Rensing S.A."/>
        </authorList>
    </citation>
    <scope>NUCLEOTIDE SEQUENCE [LARGE SCALE GENOMIC DNA]</scope>
    <source>
        <strain evidence="1 2">cv. Gransden 2004</strain>
    </source>
</reference>
<gene>
    <name evidence="1" type="primary">LOC112274553</name>
</gene>
<dbReference type="Proteomes" id="UP000006727">
    <property type="component" value="Chromosome 21"/>
</dbReference>